<protein>
    <submittedName>
        <fullName evidence="11">Metalloprotease</fullName>
    </submittedName>
</protein>
<evidence type="ECO:0000313" key="12">
    <source>
        <dbReference type="Proteomes" id="UP000001861"/>
    </source>
</evidence>
<evidence type="ECO:0000256" key="5">
    <source>
        <dbReference type="ARBA" id="ARBA00022801"/>
    </source>
</evidence>
<dbReference type="GO" id="GO:0046872">
    <property type="term" value="F:metal ion binding"/>
    <property type="evidence" value="ECO:0007669"/>
    <property type="project" value="UniProtKB-KW"/>
</dbReference>
<evidence type="ECO:0000313" key="11">
    <source>
        <dbReference type="EMBL" id="EAU93594.2"/>
    </source>
</evidence>
<dbReference type="AlphaFoldDB" id="A8N055"/>
<accession>A8N055</accession>
<dbReference type="SUPFAM" id="SSF55486">
    <property type="entry name" value="Metalloproteases ('zincins'), catalytic domain"/>
    <property type="match status" value="1"/>
</dbReference>
<dbReference type="CDD" id="cd04275">
    <property type="entry name" value="ZnMc_pappalysin_like"/>
    <property type="match status" value="1"/>
</dbReference>
<name>A8N055_COPC7</name>
<keyword evidence="3" id="KW-0479">Metal-binding</keyword>
<dbReference type="HOGENOM" id="CLU_048726_1_1_1"/>
<keyword evidence="2" id="KW-0645">Protease</keyword>
<evidence type="ECO:0000256" key="9">
    <source>
        <dbReference type="SAM" id="SignalP"/>
    </source>
</evidence>
<dbReference type="InterPro" id="IPR008754">
    <property type="entry name" value="Peptidase_M43"/>
</dbReference>
<dbReference type="PANTHER" id="PTHR47466:SF1">
    <property type="entry name" value="METALLOPROTEASE MEP1 (AFU_ORTHOLOGUE AFUA_1G07730)-RELATED"/>
    <property type="match status" value="1"/>
</dbReference>
<feature type="chain" id="PRO_5002726932" evidence="9">
    <location>
        <begin position="20"/>
        <end position="291"/>
    </location>
</feature>
<comment type="similarity">
    <text evidence="1">Belongs to the peptidase M43B family.</text>
</comment>
<evidence type="ECO:0000256" key="8">
    <source>
        <dbReference type="ARBA" id="ARBA00023157"/>
    </source>
</evidence>
<dbReference type="Pfam" id="PF05572">
    <property type="entry name" value="Peptidase_M43"/>
    <property type="match status" value="1"/>
</dbReference>
<evidence type="ECO:0000256" key="6">
    <source>
        <dbReference type="ARBA" id="ARBA00022833"/>
    </source>
</evidence>
<dbReference type="GeneID" id="6004683"/>
<organism evidence="11 12">
    <name type="scientific">Coprinopsis cinerea (strain Okayama-7 / 130 / ATCC MYA-4618 / FGSC 9003)</name>
    <name type="common">Inky cap fungus</name>
    <name type="synonym">Hormographiella aspergillata</name>
    <dbReference type="NCBI Taxonomy" id="240176"/>
    <lineage>
        <taxon>Eukaryota</taxon>
        <taxon>Fungi</taxon>
        <taxon>Dikarya</taxon>
        <taxon>Basidiomycota</taxon>
        <taxon>Agaricomycotina</taxon>
        <taxon>Agaricomycetes</taxon>
        <taxon>Agaricomycetidae</taxon>
        <taxon>Agaricales</taxon>
        <taxon>Agaricineae</taxon>
        <taxon>Psathyrellaceae</taxon>
        <taxon>Coprinopsis</taxon>
    </lineage>
</organism>
<feature type="domain" description="Peptidase M43 pregnancy-associated plasma-A" evidence="10">
    <location>
        <begin position="199"/>
        <end position="283"/>
    </location>
</feature>
<keyword evidence="7 11" id="KW-0482">Metalloprotease</keyword>
<dbReference type="Gene3D" id="3.40.390.10">
    <property type="entry name" value="Collagenase (Catalytic Domain)"/>
    <property type="match status" value="1"/>
</dbReference>
<dbReference type="KEGG" id="cci:CC1G_02824"/>
<evidence type="ECO:0000256" key="7">
    <source>
        <dbReference type="ARBA" id="ARBA00023049"/>
    </source>
</evidence>
<keyword evidence="8" id="KW-1015">Disulfide bond</keyword>
<dbReference type="InParanoid" id="A8N055"/>
<evidence type="ECO:0000256" key="1">
    <source>
        <dbReference type="ARBA" id="ARBA00008721"/>
    </source>
</evidence>
<dbReference type="eggNOG" id="ENOG502S6EM">
    <property type="taxonomic scope" value="Eukaryota"/>
</dbReference>
<reference evidence="11 12" key="1">
    <citation type="journal article" date="2010" name="Proc. Natl. Acad. Sci. U.S.A.">
        <title>Insights into evolution of multicellular fungi from the assembled chromosomes of the mushroom Coprinopsis cinerea (Coprinus cinereus).</title>
        <authorList>
            <person name="Stajich J.E."/>
            <person name="Wilke S.K."/>
            <person name="Ahren D."/>
            <person name="Au C.H."/>
            <person name="Birren B.W."/>
            <person name="Borodovsky M."/>
            <person name="Burns C."/>
            <person name="Canback B."/>
            <person name="Casselton L.A."/>
            <person name="Cheng C.K."/>
            <person name="Deng J."/>
            <person name="Dietrich F.S."/>
            <person name="Fargo D.C."/>
            <person name="Farman M.L."/>
            <person name="Gathman A.C."/>
            <person name="Goldberg J."/>
            <person name="Guigo R."/>
            <person name="Hoegger P.J."/>
            <person name="Hooker J.B."/>
            <person name="Huggins A."/>
            <person name="James T.Y."/>
            <person name="Kamada T."/>
            <person name="Kilaru S."/>
            <person name="Kodira C."/>
            <person name="Kues U."/>
            <person name="Kupfer D."/>
            <person name="Kwan H.S."/>
            <person name="Lomsadze A."/>
            <person name="Li W."/>
            <person name="Lilly W.W."/>
            <person name="Ma L.J."/>
            <person name="Mackey A.J."/>
            <person name="Manning G."/>
            <person name="Martin F."/>
            <person name="Muraguchi H."/>
            <person name="Natvig D.O."/>
            <person name="Palmerini H."/>
            <person name="Ramesh M.A."/>
            <person name="Rehmeyer C.J."/>
            <person name="Roe B.A."/>
            <person name="Shenoy N."/>
            <person name="Stanke M."/>
            <person name="Ter-Hovhannisyan V."/>
            <person name="Tunlid A."/>
            <person name="Velagapudi R."/>
            <person name="Vision T.J."/>
            <person name="Zeng Q."/>
            <person name="Zolan M.E."/>
            <person name="Pukkila P.J."/>
        </authorList>
    </citation>
    <scope>NUCLEOTIDE SEQUENCE [LARGE SCALE GENOMIC DNA]</scope>
    <source>
        <strain evidence="12">Okayama-7 / 130 / ATCC MYA-4618 / FGSC 9003</strain>
    </source>
</reference>
<evidence type="ECO:0000256" key="3">
    <source>
        <dbReference type="ARBA" id="ARBA00022723"/>
    </source>
</evidence>
<dbReference type="MEROPS" id="M43.008"/>
<evidence type="ECO:0000256" key="2">
    <source>
        <dbReference type="ARBA" id="ARBA00022670"/>
    </source>
</evidence>
<sequence>MRLSSLLTSLVYATALVAAHTSRCGSQLSTEETVLAEDHFQANKVSVARFTEGSDDKYNIDVHFHVINTGDSLAEGNLEDSHIEAQIAVLNEDYASTGFSFTLVNITRTLNADWFDNAVFRNSYGAEMKRALRTGGPETLNIFTVGFTTRHPLFTGYSSYASMMRTEPEIDGLVPDCLPTSVVRYNTLPGVGLPPYNMGRSATHTLGHWFGLYHTAQNACGSLGDFVDDTPLEASEALGCPIGRDTCPDDPGLDPIHNFMDSTDDDCMKEFTPGQAQRMREQVATYRGIVF</sequence>
<dbReference type="OrthoDB" id="536211at2759"/>
<dbReference type="EMBL" id="AACS02000001">
    <property type="protein sequence ID" value="EAU93594.2"/>
    <property type="molecule type" value="Genomic_DNA"/>
</dbReference>
<comment type="caution">
    <text evidence="11">The sequence shown here is derived from an EMBL/GenBank/DDBJ whole genome shotgun (WGS) entry which is preliminary data.</text>
</comment>
<keyword evidence="6" id="KW-0862">Zinc</keyword>
<keyword evidence="12" id="KW-1185">Reference proteome</keyword>
<feature type="signal peptide" evidence="9">
    <location>
        <begin position="1"/>
        <end position="19"/>
    </location>
</feature>
<gene>
    <name evidence="11" type="ORF">CC1G_02824</name>
</gene>
<dbReference type="OMA" id="EPGRNTC"/>
<dbReference type="InterPro" id="IPR024079">
    <property type="entry name" value="MetalloPept_cat_dom_sf"/>
</dbReference>
<evidence type="ECO:0000259" key="10">
    <source>
        <dbReference type="Pfam" id="PF05572"/>
    </source>
</evidence>
<dbReference type="VEuPathDB" id="FungiDB:CC1G_02824"/>
<keyword evidence="4 9" id="KW-0732">Signal</keyword>
<dbReference type="GO" id="GO:0006508">
    <property type="term" value="P:proteolysis"/>
    <property type="evidence" value="ECO:0007669"/>
    <property type="project" value="UniProtKB-KW"/>
</dbReference>
<dbReference type="RefSeq" id="XP_001828243.2">
    <property type="nucleotide sequence ID" value="XM_001828191.2"/>
</dbReference>
<keyword evidence="5" id="KW-0378">Hydrolase</keyword>
<proteinExistence type="inferred from homology"/>
<evidence type="ECO:0000256" key="4">
    <source>
        <dbReference type="ARBA" id="ARBA00022729"/>
    </source>
</evidence>
<dbReference type="PANTHER" id="PTHR47466">
    <property type="match status" value="1"/>
</dbReference>
<dbReference type="GO" id="GO:0008237">
    <property type="term" value="F:metallopeptidase activity"/>
    <property type="evidence" value="ECO:0007669"/>
    <property type="project" value="UniProtKB-KW"/>
</dbReference>
<dbReference type="Proteomes" id="UP000001861">
    <property type="component" value="Unassembled WGS sequence"/>
</dbReference>